<feature type="chain" id="PRO_5043640462" description="ZP domain-containing protein" evidence="4">
    <location>
        <begin position="17"/>
        <end position="627"/>
    </location>
</feature>
<dbReference type="InterPro" id="IPR001507">
    <property type="entry name" value="ZP_dom"/>
</dbReference>
<accession>A0AAV2LUI3</accession>
<sequence>MVFITLLLLSLSLASASHFFGSVVTFTAKSDAHGKYMVEIRSRATYDHGCNHHYATCHRGECGHNVQIEQGQVDNNAVTMTYNSNWCETETIVTKALTSDRPFQIRDHSCCWVWLSPGHTPYWSILTSVDLGRRSDTDKANSSPDTAILPLLRIPQNCRRAYRPLTFDPDGDQFPARPVDPPAPSCVEGEYLPMFVPPTPRHGQVLWAEVGVEVEITVRAEAKYSVVDNLIMSGPLNVSKHRRSGDEFSITYTPQHQNLGQYFSICFAVEFTDRDAVYQTEMRCVLLNVTEGLAQVNTVVTCLESAIIVEVEKATLPQLRYDHLRLSDPSNTVCSLQTHSNSTHVVANVPLNACGTQIQEDDDYLLFKNEITTVDDPSAIITRRHQVEIKFFCQYAKRGNVSLSFSAHRENVTVWDRGFGSFTYGFEFFPDSQFVSRIDPWSYPLEYDVGQRIYMEIQATTTVNNTEMFVESCSAAPYDNPNYHNPYVLIQNGCNVDSTLVVYPSMKEEEFRFSIEAFKFIGLHQKVYIGCSVLMCEAGNPNTRCSRGCLPRGAHRRRRAAAIETGVHYVSQGPVRLRTANTSDLNLNLVFVSGCAVLAVGMICGVLLYRTRQKSSHEYTLLSSEEN</sequence>
<keyword evidence="3" id="KW-0472">Membrane</keyword>
<dbReference type="InterPro" id="IPR055356">
    <property type="entry name" value="ZP-N"/>
</dbReference>
<dbReference type="Proteomes" id="UP001497482">
    <property type="component" value="Chromosome 4"/>
</dbReference>
<name>A0AAV2LUI3_KNICA</name>
<evidence type="ECO:0000256" key="1">
    <source>
        <dbReference type="ARBA" id="ARBA00022729"/>
    </source>
</evidence>
<evidence type="ECO:0000313" key="6">
    <source>
        <dbReference type="EMBL" id="CAL1604395.1"/>
    </source>
</evidence>
<evidence type="ECO:0000256" key="3">
    <source>
        <dbReference type="SAM" id="Phobius"/>
    </source>
</evidence>
<gene>
    <name evidence="6" type="ORF">KC01_LOCUS31911</name>
</gene>
<dbReference type="PANTHER" id="PTHR14002">
    <property type="entry name" value="ENDOGLIN/TGF-BETA RECEPTOR TYPE III"/>
    <property type="match status" value="1"/>
</dbReference>
<dbReference type="Pfam" id="PF23344">
    <property type="entry name" value="ZP-N"/>
    <property type="match status" value="1"/>
</dbReference>
<dbReference type="InterPro" id="IPR042235">
    <property type="entry name" value="ZP-C_dom"/>
</dbReference>
<keyword evidence="3" id="KW-1133">Transmembrane helix</keyword>
<organism evidence="6 7">
    <name type="scientific">Knipowitschia caucasica</name>
    <name type="common">Caucasian dwarf goby</name>
    <name type="synonym">Pomatoschistus caucasicus</name>
    <dbReference type="NCBI Taxonomy" id="637954"/>
    <lineage>
        <taxon>Eukaryota</taxon>
        <taxon>Metazoa</taxon>
        <taxon>Chordata</taxon>
        <taxon>Craniata</taxon>
        <taxon>Vertebrata</taxon>
        <taxon>Euteleostomi</taxon>
        <taxon>Actinopterygii</taxon>
        <taxon>Neopterygii</taxon>
        <taxon>Teleostei</taxon>
        <taxon>Neoteleostei</taxon>
        <taxon>Acanthomorphata</taxon>
        <taxon>Gobiaria</taxon>
        <taxon>Gobiiformes</taxon>
        <taxon>Gobioidei</taxon>
        <taxon>Gobiidae</taxon>
        <taxon>Gobiinae</taxon>
        <taxon>Knipowitschia</taxon>
    </lineage>
</organism>
<dbReference type="PROSITE" id="PS51034">
    <property type="entry name" value="ZP_2"/>
    <property type="match status" value="1"/>
</dbReference>
<evidence type="ECO:0000256" key="2">
    <source>
        <dbReference type="ARBA" id="ARBA00023157"/>
    </source>
</evidence>
<dbReference type="SMART" id="SM00241">
    <property type="entry name" value="ZP"/>
    <property type="match status" value="1"/>
</dbReference>
<evidence type="ECO:0000259" key="5">
    <source>
        <dbReference type="PROSITE" id="PS51034"/>
    </source>
</evidence>
<proteinExistence type="predicted"/>
<feature type="domain" description="ZP" evidence="5">
    <location>
        <begin position="301"/>
        <end position="552"/>
    </location>
</feature>
<evidence type="ECO:0000313" key="7">
    <source>
        <dbReference type="Proteomes" id="UP001497482"/>
    </source>
</evidence>
<protein>
    <recommendedName>
        <fullName evidence="5">ZP domain-containing protein</fullName>
    </recommendedName>
</protein>
<keyword evidence="1 4" id="KW-0732">Signal</keyword>
<dbReference type="PANTHER" id="PTHR14002:SF59">
    <property type="entry name" value="CUB AND ZONA PELLUCIDA-LIKE DOMAIN-CONTAINING PROTEIN 1-RELATED"/>
    <property type="match status" value="1"/>
</dbReference>
<keyword evidence="2" id="KW-1015">Disulfide bond</keyword>
<feature type="transmembrane region" description="Helical" evidence="3">
    <location>
        <begin position="587"/>
        <end position="609"/>
    </location>
</feature>
<dbReference type="Gene3D" id="2.60.40.3210">
    <property type="entry name" value="Zona pellucida, ZP-N domain"/>
    <property type="match status" value="1"/>
</dbReference>
<evidence type="ECO:0000256" key="4">
    <source>
        <dbReference type="SAM" id="SignalP"/>
    </source>
</evidence>
<keyword evidence="7" id="KW-1185">Reference proteome</keyword>
<dbReference type="EMBL" id="OZ035826">
    <property type="protein sequence ID" value="CAL1604395.1"/>
    <property type="molecule type" value="Genomic_DNA"/>
</dbReference>
<reference evidence="6 7" key="1">
    <citation type="submission" date="2024-04" db="EMBL/GenBank/DDBJ databases">
        <authorList>
            <person name="Waldvogel A.-M."/>
            <person name="Schoenle A."/>
        </authorList>
    </citation>
    <scope>NUCLEOTIDE SEQUENCE [LARGE SCALE GENOMIC DNA]</scope>
</reference>
<dbReference type="Gene3D" id="2.60.40.4100">
    <property type="entry name" value="Zona pellucida, ZP-C domain"/>
    <property type="match status" value="1"/>
</dbReference>
<dbReference type="AlphaFoldDB" id="A0AAV2LUI3"/>
<feature type="signal peptide" evidence="4">
    <location>
        <begin position="1"/>
        <end position="16"/>
    </location>
</feature>
<keyword evidence="3" id="KW-0812">Transmembrane</keyword>
<dbReference type="Pfam" id="PF00100">
    <property type="entry name" value="Zona_pellucida"/>
    <property type="match status" value="1"/>
</dbReference>
<dbReference type="InterPro" id="IPR055355">
    <property type="entry name" value="ZP-C"/>
</dbReference>